<keyword evidence="11 14" id="KW-1133">Transmembrane helix</keyword>
<sequence length="610" mass="69002">MKKWLHLFNSVQWKVVVIYVCLLLIAIQLIGVYFFRSLEQYYENNLKNELNYQANVLNGLVSDVLEDPDLDLESRNEEVDRLNQQLAFNRRDNVIQIVDQDGVVISTTDDDKSRVGQKNVKANQVIQGLAEEGPEIRRDASGQRVMLGSYPIENDGRIIGAIYIEAPMQEIYSTIRQINQILIKITAIALVGTVFLGVVLARTITNPVKEITQQATVMAEGDFDRQVVVKSQDEIGQLATAFNHLARHLREALSQNEEEKGKLESVLANMSDGVVATDRQGRVIVSNLRAEEILDRTIAEGESIQRVLPLSKPVRLPLLEERQTFLELSRDQDEEKNDGEGTIVKITFTPIRRSTRETVGLIAVLQDVTEEEKLDRQRKEFVANVSHELRTPLTTIKSYLEALDEGGAMKDPELAERFLGVTRQEAERMTRLIHDLLHLSRLDANQARFHKQPLFLGEILKGAADRFSVQCEQKDIQFRLRLPEQQLPRIYADRDQIDQVLDNLLSNAVKYTPEGENITLSARLRHDGFIQVAITDTGMGIPKKDLDRIFERFYRVDKARSRSLGGTGLGLAIAREIVKAHGGDIHMESQLGEGTTVLFSLPPCEPEVIR</sequence>
<evidence type="ECO:0000256" key="14">
    <source>
        <dbReference type="SAM" id="Phobius"/>
    </source>
</evidence>
<dbReference type="Gene3D" id="3.30.565.10">
    <property type="entry name" value="Histidine kinase-like ATPase, C-terminal domain"/>
    <property type="match status" value="1"/>
</dbReference>
<dbReference type="PANTHER" id="PTHR42878">
    <property type="entry name" value="TWO-COMPONENT HISTIDINE KINASE"/>
    <property type="match status" value="1"/>
</dbReference>
<evidence type="ECO:0000313" key="18">
    <source>
        <dbReference type="EMBL" id="MDR6225404.1"/>
    </source>
</evidence>
<dbReference type="CDD" id="cd16922">
    <property type="entry name" value="HATPase_EvgS-ArcB-TorS-like"/>
    <property type="match status" value="1"/>
</dbReference>
<dbReference type="GO" id="GO:0004673">
    <property type="term" value="F:protein histidine kinase activity"/>
    <property type="evidence" value="ECO:0007669"/>
    <property type="project" value="UniProtKB-EC"/>
</dbReference>
<dbReference type="PRINTS" id="PR00344">
    <property type="entry name" value="BCTRLSENSOR"/>
</dbReference>
<feature type="transmembrane region" description="Helical" evidence="14">
    <location>
        <begin position="12"/>
        <end position="35"/>
    </location>
</feature>
<evidence type="ECO:0000256" key="4">
    <source>
        <dbReference type="ARBA" id="ARBA00022475"/>
    </source>
</evidence>
<evidence type="ECO:0000256" key="11">
    <source>
        <dbReference type="ARBA" id="ARBA00022989"/>
    </source>
</evidence>
<keyword evidence="4" id="KW-1003">Cell membrane</keyword>
<dbReference type="CDD" id="cd06225">
    <property type="entry name" value="HAMP"/>
    <property type="match status" value="1"/>
</dbReference>
<feature type="transmembrane region" description="Helical" evidence="14">
    <location>
        <begin position="181"/>
        <end position="201"/>
    </location>
</feature>
<keyword evidence="6 18" id="KW-0808">Transferase</keyword>
<dbReference type="InterPro" id="IPR036890">
    <property type="entry name" value="HATPase_C_sf"/>
</dbReference>
<comment type="caution">
    <text evidence="18">The sequence shown here is derived from an EMBL/GenBank/DDBJ whole genome shotgun (WGS) entry which is preliminary data.</text>
</comment>
<dbReference type="Pfam" id="PF00512">
    <property type="entry name" value="HisKA"/>
    <property type="match status" value="1"/>
</dbReference>
<dbReference type="InterPro" id="IPR000014">
    <property type="entry name" value="PAS"/>
</dbReference>
<dbReference type="InterPro" id="IPR004358">
    <property type="entry name" value="Sig_transdc_His_kin-like_C"/>
</dbReference>
<keyword evidence="10" id="KW-0067">ATP-binding</keyword>
<evidence type="ECO:0000256" key="10">
    <source>
        <dbReference type="ARBA" id="ARBA00022840"/>
    </source>
</evidence>
<dbReference type="NCBIfam" id="TIGR00229">
    <property type="entry name" value="sensory_box"/>
    <property type="match status" value="1"/>
</dbReference>
<organism evidence="18 19">
    <name type="scientific">Desmospora profundinema</name>
    <dbReference type="NCBI Taxonomy" id="1571184"/>
    <lineage>
        <taxon>Bacteria</taxon>
        <taxon>Bacillati</taxon>
        <taxon>Bacillota</taxon>
        <taxon>Bacilli</taxon>
        <taxon>Bacillales</taxon>
        <taxon>Thermoactinomycetaceae</taxon>
        <taxon>Desmospora</taxon>
    </lineage>
</organism>
<keyword evidence="7 14" id="KW-0812">Transmembrane</keyword>
<dbReference type="CDD" id="cd00130">
    <property type="entry name" value="PAS"/>
    <property type="match status" value="1"/>
</dbReference>
<evidence type="ECO:0000256" key="6">
    <source>
        <dbReference type="ARBA" id="ARBA00022679"/>
    </source>
</evidence>
<dbReference type="SUPFAM" id="SSF103190">
    <property type="entry name" value="Sensory domain-like"/>
    <property type="match status" value="1"/>
</dbReference>
<keyword evidence="12" id="KW-0902">Two-component regulatory system</keyword>
<evidence type="ECO:0000259" key="16">
    <source>
        <dbReference type="PROSITE" id="PS50113"/>
    </source>
</evidence>
<dbReference type="Pfam" id="PF00672">
    <property type="entry name" value="HAMP"/>
    <property type="match status" value="1"/>
</dbReference>
<keyword evidence="9 18" id="KW-0418">Kinase</keyword>
<gene>
    <name evidence="18" type="ORF">JOE21_001402</name>
</gene>
<evidence type="ECO:0000256" key="13">
    <source>
        <dbReference type="ARBA" id="ARBA00023136"/>
    </source>
</evidence>
<keyword evidence="8" id="KW-0547">Nucleotide-binding</keyword>
<dbReference type="InterPro" id="IPR036097">
    <property type="entry name" value="HisK_dim/P_sf"/>
</dbReference>
<feature type="domain" description="PAC" evidence="16">
    <location>
        <begin position="322"/>
        <end position="380"/>
    </location>
</feature>
<dbReference type="EMBL" id="JAVDQG010000003">
    <property type="protein sequence ID" value="MDR6225404.1"/>
    <property type="molecule type" value="Genomic_DNA"/>
</dbReference>
<evidence type="ECO:0000256" key="7">
    <source>
        <dbReference type="ARBA" id="ARBA00022692"/>
    </source>
</evidence>
<proteinExistence type="predicted"/>
<dbReference type="SMART" id="SM00304">
    <property type="entry name" value="HAMP"/>
    <property type="match status" value="1"/>
</dbReference>
<keyword evidence="5" id="KW-0597">Phosphoprotein</keyword>
<evidence type="ECO:0000256" key="9">
    <source>
        <dbReference type="ARBA" id="ARBA00022777"/>
    </source>
</evidence>
<evidence type="ECO:0000313" key="19">
    <source>
        <dbReference type="Proteomes" id="UP001185012"/>
    </source>
</evidence>
<dbReference type="PANTHER" id="PTHR42878:SF7">
    <property type="entry name" value="SENSOR HISTIDINE KINASE GLRK"/>
    <property type="match status" value="1"/>
</dbReference>
<accession>A0ABU1IN55</accession>
<feature type="domain" description="Histidine kinase" evidence="15">
    <location>
        <begin position="384"/>
        <end position="605"/>
    </location>
</feature>
<keyword evidence="13 14" id="KW-0472">Membrane</keyword>
<dbReference type="SUPFAM" id="SSF158472">
    <property type="entry name" value="HAMP domain-like"/>
    <property type="match status" value="1"/>
</dbReference>
<keyword evidence="19" id="KW-1185">Reference proteome</keyword>
<evidence type="ECO:0000256" key="8">
    <source>
        <dbReference type="ARBA" id="ARBA00022741"/>
    </source>
</evidence>
<dbReference type="PROSITE" id="PS50109">
    <property type="entry name" value="HIS_KIN"/>
    <property type="match status" value="1"/>
</dbReference>
<comment type="catalytic activity">
    <reaction evidence="1">
        <text>ATP + protein L-histidine = ADP + protein N-phospho-L-histidine.</text>
        <dbReference type="EC" id="2.7.13.3"/>
    </reaction>
</comment>
<protein>
    <recommendedName>
        <fullName evidence="3">histidine kinase</fullName>
        <ecNumber evidence="3">2.7.13.3</ecNumber>
    </recommendedName>
</protein>
<evidence type="ECO:0000259" key="17">
    <source>
        <dbReference type="PROSITE" id="PS50885"/>
    </source>
</evidence>
<name>A0ABU1IN55_9BACL</name>
<evidence type="ECO:0000256" key="12">
    <source>
        <dbReference type="ARBA" id="ARBA00023012"/>
    </source>
</evidence>
<dbReference type="Gene3D" id="3.30.450.20">
    <property type="entry name" value="PAS domain"/>
    <property type="match status" value="2"/>
</dbReference>
<dbReference type="InterPro" id="IPR000700">
    <property type="entry name" value="PAS-assoc_C"/>
</dbReference>
<dbReference type="InterPro" id="IPR035965">
    <property type="entry name" value="PAS-like_dom_sf"/>
</dbReference>
<dbReference type="RefSeq" id="WP_309864056.1">
    <property type="nucleotide sequence ID" value="NZ_JAVDQG010000003.1"/>
</dbReference>
<dbReference type="PROSITE" id="PS50885">
    <property type="entry name" value="HAMP"/>
    <property type="match status" value="1"/>
</dbReference>
<dbReference type="EC" id="2.7.13.3" evidence="3"/>
<evidence type="ECO:0000259" key="15">
    <source>
        <dbReference type="PROSITE" id="PS50109"/>
    </source>
</evidence>
<evidence type="ECO:0000256" key="2">
    <source>
        <dbReference type="ARBA" id="ARBA00004651"/>
    </source>
</evidence>
<dbReference type="Pfam" id="PF02518">
    <property type="entry name" value="HATPase_c"/>
    <property type="match status" value="1"/>
</dbReference>
<dbReference type="SUPFAM" id="SSF55874">
    <property type="entry name" value="ATPase domain of HSP90 chaperone/DNA topoisomerase II/histidine kinase"/>
    <property type="match status" value="1"/>
</dbReference>
<dbReference type="CDD" id="cd00082">
    <property type="entry name" value="HisKA"/>
    <property type="match status" value="1"/>
</dbReference>
<dbReference type="Gene3D" id="1.10.287.130">
    <property type="match status" value="1"/>
</dbReference>
<dbReference type="Proteomes" id="UP001185012">
    <property type="component" value="Unassembled WGS sequence"/>
</dbReference>
<evidence type="ECO:0000256" key="5">
    <source>
        <dbReference type="ARBA" id="ARBA00022553"/>
    </source>
</evidence>
<dbReference type="Pfam" id="PF13426">
    <property type="entry name" value="PAS_9"/>
    <property type="match status" value="1"/>
</dbReference>
<dbReference type="SMART" id="SM00388">
    <property type="entry name" value="HisKA"/>
    <property type="match status" value="1"/>
</dbReference>
<dbReference type="InterPro" id="IPR029151">
    <property type="entry name" value="Sensor-like_sf"/>
</dbReference>
<reference evidence="18 19" key="1">
    <citation type="submission" date="2023-07" db="EMBL/GenBank/DDBJ databases">
        <title>Genomic Encyclopedia of Type Strains, Phase IV (KMG-IV): sequencing the most valuable type-strain genomes for metagenomic binning, comparative biology and taxonomic classification.</title>
        <authorList>
            <person name="Goeker M."/>
        </authorList>
    </citation>
    <scope>NUCLEOTIDE SEQUENCE [LARGE SCALE GENOMIC DNA]</scope>
    <source>
        <strain evidence="18 19">DSM 45903</strain>
    </source>
</reference>
<dbReference type="InterPro" id="IPR005467">
    <property type="entry name" value="His_kinase_dom"/>
</dbReference>
<dbReference type="PROSITE" id="PS50113">
    <property type="entry name" value="PAC"/>
    <property type="match status" value="1"/>
</dbReference>
<dbReference type="Gene3D" id="1.10.8.500">
    <property type="entry name" value="HAMP domain in histidine kinase"/>
    <property type="match status" value="1"/>
</dbReference>
<dbReference type="Pfam" id="PF23846">
    <property type="entry name" value="Cache_WalK"/>
    <property type="match status" value="1"/>
</dbReference>
<evidence type="ECO:0000256" key="1">
    <source>
        <dbReference type="ARBA" id="ARBA00000085"/>
    </source>
</evidence>
<dbReference type="SUPFAM" id="SSF47384">
    <property type="entry name" value="Homodimeric domain of signal transducing histidine kinase"/>
    <property type="match status" value="1"/>
</dbReference>
<evidence type="ECO:0000256" key="3">
    <source>
        <dbReference type="ARBA" id="ARBA00012438"/>
    </source>
</evidence>
<dbReference type="InterPro" id="IPR003594">
    <property type="entry name" value="HATPase_dom"/>
</dbReference>
<dbReference type="SUPFAM" id="SSF55785">
    <property type="entry name" value="PYP-like sensor domain (PAS domain)"/>
    <property type="match status" value="1"/>
</dbReference>
<comment type="subcellular location">
    <subcellularLocation>
        <location evidence="2">Cell membrane</location>
        <topology evidence="2">Multi-pass membrane protein</topology>
    </subcellularLocation>
</comment>
<dbReference type="InterPro" id="IPR003661">
    <property type="entry name" value="HisK_dim/P_dom"/>
</dbReference>
<dbReference type="InterPro" id="IPR057640">
    <property type="entry name" value="Cache_WalK"/>
</dbReference>
<dbReference type="InterPro" id="IPR003660">
    <property type="entry name" value="HAMP_dom"/>
</dbReference>
<dbReference type="SMART" id="SM00387">
    <property type="entry name" value="HATPase_c"/>
    <property type="match status" value="1"/>
</dbReference>
<feature type="domain" description="HAMP" evidence="17">
    <location>
        <begin position="202"/>
        <end position="254"/>
    </location>
</feature>
<dbReference type="InterPro" id="IPR050351">
    <property type="entry name" value="BphY/WalK/GraS-like"/>
</dbReference>